<dbReference type="CDD" id="cd07067">
    <property type="entry name" value="HP_PGM_like"/>
    <property type="match status" value="1"/>
</dbReference>
<protein>
    <submittedName>
        <fullName evidence="2">Phosphoglycerate mutase</fullName>
    </submittedName>
</protein>
<dbReference type="EMBL" id="JQBK01000021">
    <property type="protein sequence ID" value="KRN85578.1"/>
    <property type="molecule type" value="Genomic_DNA"/>
</dbReference>
<evidence type="ECO:0000313" key="2">
    <source>
        <dbReference type="EMBL" id="KRN85578.1"/>
    </source>
</evidence>
<reference evidence="2 3" key="1">
    <citation type="journal article" date="2015" name="Genome Announc.">
        <title>Expanding the biotechnology potential of lactobacilli through comparative genomics of 213 strains and associated genera.</title>
        <authorList>
            <person name="Sun Z."/>
            <person name="Harris H.M."/>
            <person name="McCann A."/>
            <person name="Guo C."/>
            <person name="Argimon S."/>
            <person name="Zhang W."/>
            <person name="Yang X."/>
            <person name="Jeffery I.B."/>
            <person name="Cooney J.C."/>
            <person name="Kagawa T.F."/>
            <person name="Liu W."/>
            <person name="Song Y."/>
            <person name="Salvetti E."/>
            <person name="Wrobel A."/>
            <person name="Rasinkangas P."/>
            <person name="Parkhill J."/>
            <person name="Rea M.C."/>
            <person name="O'Sullivan O."/>
            <person name="Ritari J."/>
            <person name="Douillard F.P."/>
            <person name="Paul Ross R."/>
            <person name="Yang R."/>
            <person name="Briner A.E."/>
            <person name="Felis G.E."/>
            <person name="de Vos W.M."/>
            <person name="Barrangou R."/>
            <person name="Klaenhammer T.R."/>
            <person name="Caufield P.W."/>
            <person name="Cui Y."/>
            <person name="Zhang H."/>
            <person name="O'Toole P.W."/>
        </authorList>
    </citation>
    <scope>NUCLEOTIDE SEQUENCE [LARGE SCALE GENOMIC DNA]</scope>
    <source>
        <strain evidence="2 3">DSM 15353</strain>
    </source>
</reference>
<accession>A0A0R2KFD7</accession>
<dbReference type="GO" id="GO:0016791">
    <property type="term" value="F:phosphatase activity"/>
    <property type="evidence" value="ECO:0007669"/>
    <property type="project" value="TreeGrafter"/>
</dbReference>
<organism evidence="2 3">
    <name type="scientific">Ligilactobacillus acidipiscis</name>
    <dbReference type="NCBI Taxonomy" id="89059"/>
    <lineage>
        <taxon>Bacteria</taxon>
        <taxon>Bacillati</taxon>
        <taxon>Bacillota</taxon>
        <taxon>Bacilli</taxon>
        <taxon>Lactobacillales</taxon>
        <taxon>Lactobacillaceae</taxon>
        <taxon>Ligilactobacillus</taxon>
    </lineage>
</organism>
<sequence length="206" mass="23747">MIAIFLKGGLLMSELYLMRHSQTLFNKLHRIQGASDSPLTKQGIEDAKKVGAYFKQQGLKFDHAYSSTQERACDTLEFITAQPYTRLKGLKEWNFGVFEGQSEQLNPKDDSKRHSYGDFFLQFGGESDLQVQKRMNDTLTAIMSKPDHERVIAVSHGGACFMFLQKWLSYTEIRQRVTDFHNCCILKFTFTDDNFSFVKAINVKKF</sequence>
<dbReference type="Gene3D" id="3.40.50.1240">
    <property type="entry name" value="Phosphoglycerate mutase-like"/>
    <property type="match status" value="1"/>
</dbReference>
<dbReference type="Proteomes" id="UP000051491">
    <property type="component" value="Unassembled WGS sequence"/>
</dbReference>
<feature type="binding site" evidence="1">
    <location>
        <begin position="19"/>
        <end position="26"/>
    </location>
    <ligand>
        <name>substrate</name>
    </ligand>
</feature>
<dbReference type="STRING" id="89059.LAC1533_0514"/>
<dbReference type="PATRIC" id="fig|89059.3.peg.936"/>
<dbReference type="InterPro" id="IPR050275">
    <property type="entry name" value="PGM_Phosphatase"/>
</dbReference>
<proteinExistence type="predicted"/>
<name>A0A0R2KFD7_9LACO</name>
<dbReference type="GO" id="GO:0005737">
    <property type="term" value="C:cytoplasm"/>
    <property type="evidence" value="ECO:0007669"/>
    <property type="project" value="TreeGrafter"/>
</dbReference>
<dbReference type="Pfam" id="PF00300">
    <property type="entry name" value="His_Phos_1"/>
    <property type="match status" value="1"/>
</dbReference>
<dbReference type="SMART" id="SM00855">
    <property type="entry name" value="PGAM"/>
    <property type="match status" value="1"/>
</dbReference>
<dbReference type="PANTHER" id="PTHR48100:SF5">
    <property type="entry name" value="HISTIDINE PHOSPHATASE FAMILY PROTEIN"/>
    <property type="match status" value="1"/>
</dbReference>
<dbReference type="InterPro" id="IPR029033">
    <property type="entry name" value="His_PPase_superfam"/>
</dbReference>
<dbReference type="SUPFAM" id="SSF53254">
    <property type="entry name" value="Phosphoglycerate mutase-like"/>
    <property type="match status" value="1"/>
</dbReference>
<dbReference type="InterPro" id="IPR013078">
    <property type="entry name" value="His_Pase_superF_clade-1"/>
</dbReference>
<dbReference type="AlphaFoldDB" id="A0A0R2KFD7"/>
<feature type="binding site" evidence="1">
    <location>
        <position position="71"/>
    </location>
    <ligand>
        <name>substrate</name>
    </ligand>
</feature>
<comment type="caution">
    <text evidence="2">The sequence shown here is derived from an EMBL/GenBank/DDBJ whole genome shotgun (WGS) entry which is preliminary data.</text>
</comment>
<evidence type="ECO:0000256" key="1">
    <source>
        <dbReference type="PIRSR" id="PIRSR613078-2"/>
    </source>
</evidence>
<gene>
    <name evidence="2" type="ORF">IV43_GL000891</name>
</gene>
<dbReference type="PANTHER" id="PTHR48100">
    <property type="entry name" value="BROAD-SPECIFICITY PHOSPHATASE YOR283W-RELATED"/>
    <property type="match status" value="1"/>
</dbReference>
<evidence type="ECO:0000313" key="3">
    <source>
        <dbReference type="Proteomes" id="UP000051491"/>
    </source>
</evidence>